<dbReference type="InterPro" id="IPR013563">
    <property type="entry name" value="Oligopep_ABC_C"/>
</dbReference>
<evidence type="ECO:0000313" key="9">
    <source>
        <dbReference type="EMBL" id="AUY25429.1"/>
    </source>
</evidence>
<dbReference type="Pfam" id="PF08352">
    <property type="entry name" value="oligo_HPY"/>
    <property type="match status" value="1"/>
</dbReference>
<dbReference type="NCBIfam" id="NF007010">
    <property type="entry name" value="PRK09473.1"/>
    <property type="match status" value="1"/>
</dbReference>
<keyword evidence="3" id="KW-0813">Transport</keyword>
<keyword evidence="6 9" id="KW-0067">ATP-binding</keyword>
<name>A0ABM6S247_9GAMM</name>
<dbReference type="InterPro" id="IPR017871">
    <property type="entry name" value="ABC_transporter-like_CS"/>
</dbReference>
<keyword evidence="10" id="KW-1185">Reference proteome</keyword>
<dbReference type="Proteomes" id="UP000237673">
    <property type="component" value="Chromosome"/>
</dbReference>
<dbReference type="InterPro" id="IPR050388">
    <property type="entry name" value="ABC_Ni/Peptide_Import"/>
</dbReference>
<keyword evidence="7" id="KW-0472">Membrane</keyword>
<organism evidence="9 10">
    <name type="scientific">Mixta calida</name>
    <dbReference type="NCBI Taxonomy" id="665913"/>
    <lineage>
        <taxon>Bacteria</taxon>
        <taxon>Pseudomonadati</taxon>
        <taxon>Pseudomonadota</taxon>
        <taxon>Gammaproteobacteria</taxon>
        <taxon>Enterobacterales</taxon>
        <taxon>Erwiniaceae</taxon>
        <taxon>Mixta</taxon>
    </lineage>
</organism>
<reference evidence="9 10" key="1">
    <citation type="submission" date="2018-01" db="EMBL/GenBank/DDBJ databases">
        <title>Complete and assembled Genome of Pantoea calida DSM22759T.</title>
        <authorList>
            <person name="Stevens M.J.A."/>
            <person name="Zurfluh K."/>
            <person name="Stephan R."/>
        </authorList>
    </citation>
    <scope>NUCLEOTIDE SEQUENCE [LARGE SCALE GENOMIC DNA]</scope>
    <source>
        <strain evidence="9 10">DSM 22759</strain>
    </source>
</reference>
<evidence type="ECO:0000256" key="2">
    <source>
        <dbReference type="ARBA" id="ARBA00006526"/>
    </source>
</evidence>
<evidence type="ECO:0000256" key="6">
    <source>
        <dbReference type="ARBA" id="ARBA00022840"/>
    </source>
</evidence>
<dbReference type="SUPFAM" id="SSF52540">
    <property type="entry name" value="P-loop containing nucleoside triphosphate hydrolases"/>
    <property type="match status" value="1"/>
</dbReference>
<protein>
    <submittedName>
        <fullName evidence="9">Oligopeptide ABC transporter ATP-binding protein OppD</fullName>
    </submittedName>
</protein>
<feature type="domain" description="ABC transporter" evidence="8">
    <location>
        <begin position="20"/>
        <end position="269"/>
    </location>
</feature>
<dbReference type="Gene3D" id="3.40.50.300">
    <property type="entry name" value="P-loop containing nucleotide triphosphate hydrolases"/>
    <property type="match status" value="1"/>
</dbReference>
<dbReference type="PANTHER" id="PTHR43297:SF7">
    <property type="entry name" value="D,D-DIPEPTIDE TRANSPORT ATP-BINDING PROTEIN DDPD-RELATED"/>
    <property type="match status" value="1"/>
</dbReference>
<evidence type="ECO:0000256" key="3">
    <source>
        <dbReference type="ARBA" id="ARBA00022448"/>
    </source>
</evidence>
<comment type="similarity">
    <text evidence="2">Belongs to the ABC transporter superfamily. Drug exporter-2 (TC 3.A.1.117) family.</text>
</comment>
<dbReference type="InterPro" id="IPR003439">
    <property type="entry name" value="ABC_transporter-like_ATP-bd"/>
</dbReference>
<evidence type="ECO:0000256" key="1">
    <source>
        <dbReference type="ARBA" id="ARBA00004417"/>
    </source>
</evidence>
<evidence type="ECO:0000259" key="8">
    <source>
        <dbReference type="PROSITE" id="PS50893"/>
    </source>
</evidence>
<dbReference type="PROSITE" id="PS00211">
    <property type="entry name" value="ABC_TRANSPORTER_1"/>
    <property type="match status" value="1"/>
</dbReference>
<dbReference type="NCBIfam" id="TIGR01727">
    <property type="entry name" value="oligo_HPY"/>
    <property type="match status" value="1"/>
</dbReference>
<evidence type="ECO:0000313" key="10">
    <source>
        <dbReference type="Proteomes" id="UP000237673"/>
    </source>
</evidence>
<dbReference type="InterPro" id="IPR003593">
    <property type="entry name" value="AAA+_ATPase"/>
</dbReference>
<evidence type="ECO:0000256" key="4">
    <source>
        <dbReference type="ARBA" id="ARBA00022475"/>
    </source>
</evidence>
<comment type="subcellular location">
    <subcellularLocation>
        <location evidence="1">Cell inner membrane</location>
        <topology evidence="1">Peripheral membrane protein</topology>
    </subcellularLocation>
</comment>
<sequence length="337" mass="36874">MSTIEVQPAMAKSAGSDLLLDVKDLRVTFSTPDGAVTAVNNLNFSLRAGETLGIVGESGSGKSQTAFALMGLLASNGHIEGSARFNGREILNLPEKQLNQLRAEQVAMIFQDPMTSLNPYLRVGDQLIEVLQLHKGMSKAQAFEEAVRMLDAVKMPEARKRMKMYPHEFSGGMRQRVMIAMALLCRPKLLIADEPTTALDVTVQAQIMTLLNDLKREFNTAIIMITHDLGVVAGICDKVLVMYAGRTMEYGKARDVFYHPAHPYSLGLLSAVPRLDTDGETLMTIPGNPPNLLRLPGGCPFQPRCPYAMEICANAPPLEAFGEGRLRACFKPVEELV</sequence>
<keyword evidence="4" id="KW-1003">Cell membrane</keyword>
<dbReference type="SMART" id="SM00382">
    <property type="entry name" value="AAA"/>
    <property type="match status" value="1"/>
</dbReference>
<dbReference type="InterPro" id="IPR027417">
    <property type="entry name" value="P-loop_NTPase"/>
</dbReference>
<dbReference type="RefSeq" id="WP_038625874.1">
    <property type="nucleotide sequence ID" value="NZ_CAXOMJ010000003.1"/>
</dbReference>
<proteinExistence type="inferred from homology"/>
<gene>
    <name evidence="9" type="primary">oppD</name>
    <name evidence="9" type="ORF">C2E16_11260</name>
</gene>
<evidence type="ECO:0000256" key="5">
    <source>
        <dbReference type="ARBA" id="ARBA00022741"/>
    </source>
</evidence>
<dbReference type="CDD" id="cd03257">
    <property type="entry name" value="ABC_NikE_OppD_transporters"/>
    <property type="match status" value="1"/>
</dbReference>
<dbReference type="PANTHER" id="PTHR43297">
    <property type="entry name" value="OLIGOPEPTIDE TRANSPORT ATP-BINDING PROTEIN APPD"/>
    <property type="match status" value="1"/>
</dbReference>
<dbReference type="GO" id="GO:0005524">
    <property type="term" value="F:ATP binding"/>
    <property type="evidence" value="ECO:0007669"/>
    <property type="project" value="UniProtKB-KW"/>
</dbReference>
<evidence type="ECO:0000256" key="7">
    <source>
        <dbReference type="ARBA" id="ARBA00023136"/>
    </source>
</evidence>
<keyword evidence="5" id="KW-0547">Nucleotide-binding</keyword>
<dbReference type="GeneID" id="84632234"/>
<dbReference type="PROSITE" id="PS50893">
    <property type="entry name" value="ABC_TRANSPORTER_2"/>
    <property type="match status" value="1"/>
</dbReference>
<dbReference type="EMBL" id="CP026378">
    <property type="protein sequence ID" value="AUY25429.1"/>
    <property type="molecule type" value="Genomic_DNA"/>
</dbReference>
<accession>A0ABM6S247</accession>
<dbReference type="Pfam" id="PF00005">
    <property type="entry name" value="ABC_tran"/>
    <property type="match status" value="1"/>
</dbReference>